<protein>
    <submittedName>
        <fullName evidence="1">Uncharacterized protein</fullName>
    </submittedName>
</protein>
<sequence length="57" mass="6536">MRFTLFDSLHNEPLFQRAFSRCPTDDGEPDLKQTNFPLAFVFERFGIGSVEIENLAA</sequence>
<accession>A0A081BLP0</accession>
<dbReference type="HOGENOM" id="CLU_2987315_0_0_0"/>
<proteinExistence type="predicted"/>
<dbReference type="Proteomes" id="UP000030700">
    <property type="component" value="Unassembled WGS sequence"/>
</dbReference>
<name>A0A081BLP0_9BACT</name>
<reference evidence="1" key="1">
    <citation type="journal article" date="2015" name="PeerJ">
        <title>First genomic representation of candidate bacterial phylum KSB3 points to enhanced environmental sensing as a trigger of wastewater bulking.</title>
        <authorList>
            <person name="Sekiguchi Y."/>
            <person name="Ohashi A."/>
            <person name="Parks D.H."/>
            <person name="Yamauchi T."/>
            <person name="Tyson G.W."/>
            <person name="Hugenholtz P."/>
        </authorList>
    </citation>
    <scope>NUCLEOTIDE SEQUENCE [LARGE SCALE GENOMIC DNA]</scope>
</reference>
<evidence type="ECO:0000313" key="1">
    <source>
        <dbReference type="EMBL" id="GAK51306.1"/>
    </source>
</evidence>
<dbReference type="EMBL" id="DF820457">
    <property type="protein sequence ID" value="GAK51306.1"/>
    <property type="molecule type" value="Genomic_DNA"/>
</dbReference>
<organism evidence="1">
    <name type="scientific">Candidatus Moduliflexus flocculans</name>
    <dbReference type="NCBI Taxonomy" id="1499966"/>
    <lineage>
        <taxon>Bacteria</taxon>
        <taxon>Candidatus Moduliflexota</taxon>
        <taxon>Candidatus Moduliflexia</taxon>
        <taxon>Candidatus Moduliflexales</taxon>
        <taxon>Candidatus Moduliflexaceae</taxon>
    </lineage>
</organism>
<keyword evidence="2" id="KW-1185">Reference proteome</keyword>
<dbReference type="AlphaFoldDB" id="A0A081BLP0"/>
<gene>
    <name evidence="1" type="ORF">U14_02549</name>
</gene>
<evidence type="ECO:0000313" key="2">
    <source>
        <dbReference type="Proteomes" id="UP000030700"/>
    </source>
</evidence>